<evidence type="ECO:0000256" key="1">
    <source>
        <dbReference type="SAM" id="MobiDB-lite"/>
    </source>
</evidence>
<evidence type="ECO:0000313" key="4">
    <source>
        <dbReference type="Proteomes" id="UP000027586"/>
    </source>
</evidence>
<evidence type="ECO:0000256" key="2">
    <source>
        <dbReference type="SAM" id="Phobius"/>
    </source>
</evidence>
<dbReference type="Proteomes" id="UP000027586">
    <property type="component" value="Unassembled WGS sequence"/>
</dbReference>
<feature type="transmembrane region" description="Helical" evidence="2">
    <location>
        <begin position="84"/>
        <end position="101"/>
    </location>
</feature>
<keyword evidence="4" id="KW-1185">Reference proteome</keyword>
<comment type="caution">
    <text evidence="3">The sequence shown here is derived from an EMBL/GenBank/DDBJ whole genome shotgun (WGS) entry which is preliminary data.</text>
</comment>
<name>A0A068RV77_9FUNG</name>
<feature type="transmembrane region" description="Helical" evidence="2">
    <location>
        <begin position="53"/>
        <end position="72"/>
    </location>
</feature>
<keyword evidence="2" id="KW-1133">Transmembrane helix</keyword>
<keyword evidence="2" id="KW-0812">Transmembrane</keyword>
<proteinExistence type="predicted"/>
<dbReference type="VEuPathDB" id="FungiDB:LCOR_05236.1"/>
<keyword evidence="2" id="KW-0472">Membrane</keyword>
<gene>
    <name evidence="3" type="ORF">LCOR_05236.1</name>
</gene>
<dbReference type="AlphaFoldDB" id="A0A068RV77"/>
<feature type="region of interest" description="Disordered" evidence="1">
    <location>
        <begin position="150"/>
        <end position="170"/>
    </location>
</feature>
<accession>A0A068RV77</accession>
<organism evidence="3 4">
    <name type="scientific">Lichtheimia corymbifera JMRC:FSU:9682</name>
    <dbReference type="NCBI Taxonomy" id="1263082"/>
    <lineage>
        <taxon>Eukaryota</taxon>
        <taxon>Fungi</taxon>
        <taxon>Fungi incertae sedis</taxon>
        <taxon>Mucoromycota</taxon>
        <taxon>Mucoromycotina</taxon>
        <taxon>Mucoromycetes</taxon>
        <taxon>Mucorales</taxon>
        <taxon>Lichtheimiaceae</taxon>
        <taxon>Lichtheimia</taxon>
    </lineage>
</organism>
<protein>
    <submittedName>
        <fullName evidence="3">Uncharacterized protein</fullName>
    </submittedName>
</protein>
<reference evidence="3" key="1">
    <citation type="submission" date="2013-08" db="EMBL/GenBank/DDBJ databases">
        <title>Gene expansion shapes genome architecture in the human pathogen Lichtheimia corymbifera: an evolutionary genomics analysis in the ancient terrestrial Mucorales (Mucoromycotina).</title>
        <authorList>
            <person name="Schwartze V.U."/>
            <person name="Winter S."/>
            <person name="Shelest E."/>
            <person name="Marcet-Houben M."/>
            <person name="Horn F."/>
            <person name="Wehner S."/>
            <person name="Hoffmann K."/>
            <person name="Riege K."/>
            <person name="Sammeth M."/>
            <person name="Nowrousian M."/>
            <person name="Valiante V."/>
            <person name="Linde J."/>
            <person name="Jacobsen I.D."/>
            <person name="Marz M."/>
            <person name="Brakhage A.A."/>
            <person name="Gabaldon T."/>
            <person name="Bocker S."/>
            <person name="Voigt K."/>
        </authorList>
    </citation>
    <scope>NUCLEOTIDE SEQUENCE [LARGE SCALE GENOMIC DNA]</scope>
    <source>
        <strain evidence="3">FSU 9682</strain>
    </source>
</reference>
<evidence type="ECO:0000313" key="3">
    <source>
        <dbReference type="EMBL" id="CDH53934.1"/>
    </source>
</evidence>
<sequence>MYCSITKRCSYNQAMLLLFKTAVALYYHWVVLAITFSCSSHCWRLVIKQKTWVVSWSLGIGGTLVHFVYGSWSCTLLHWSDNMLALSFLVLLSSSEGFFLLKSTVKFLVHGPWPRWWSSSLFSKDCIYLLFIRCPSSPLASAFPLSPRPSSSSASREHKHRHSHPRSPYANHVEGVGAGFIPAFSACWVKWGYCEK</sequence>
<dbReference type="EMBL" id="CBTN010000020">
    <property type="protein sequence ID" value="CDH53934.1"/>
    <property type="molecule type" value="Genomic_DNA"/>
</dbReference>
<feature type="transmembrane region" description="Helical" evidence="2">
    <location>
        <begin position="26"/>
        <end position="46"/>
    </location>
</feature>